<organism evidence="2 3">
    <name type="scientific">Streptomyces cheonanensis</name>
    <dbReference type="NCBI Taxonomy" id="312720"/>
    <lineage>
        <taxon>Bacteria</taxon>
        <taxon>Bacillati</taxon>
        <taxon>Actinomycetota</taxon>
        <taxon>Actinomycetes</taxon>
        <taxon>Kitasatosporales</taxon>
        <taxon>Streptomycetaceae</taxon>
        <taxon>Streptomyces</taxon>
    </lineage>
</organism>
<evidence type="ECO:0000313" key="3">
    <source>
        <dbReference type="Proteomes" id="UP001403094"/>
    </source>
</evidence>
<dbReference type="InterPro" id="IPR026496">
    <property type="entry name" value="GRASP_targ"/>
</dbReference>
<feature type="compositionally biased region" description="Low complexity" evidence="1">
    <location>
        <begin position="53"/>
        <end position="74"/>
    </location>
</feature>
<keyword evidence="3" id="KW-1185">Reference proteome</keyword>
<comment type="caution">
    <text evidence="2">The sequence shown here is derived from an EMBL/GenBank/DDBJ whole genome shotgun (WGS) entry which is preliminary data.</text>
</comment>
<dbReference type="NCBIfam" id="TIGR04186">
    <property type="entry name" value="GRASP_targ"/>
    <property type="match status" value="1"/>
</dbReference>
<dbReference type="RefSeq" id="WP_026047609.1">
    <property type="nucleotide sequence ID" value="NZ_BAAANQ010000003.1"/>
</dbReference>
<dbReference type="Proteomes" id="UP001403094">
    <property type="component" value="Unassembled WGS sequence"/>
</dbReference>
<dbReference type="EMBL" id="BAAANQ010000003">
    <property type="protein sequence ID" value="GAA2050494.1"/>
    <property type="molecule type" value="Genomic_DNA"/>
</dbReference>
<dbReference type="InterPro" id="IPR025843">
    <property type="entry name" value="Actino_peptide"/>
</dbReference>
<accession>A0ABP5GLN8</accession>
<feature type="region of interest" description="Disordered" evidence="1">
    <location>
        <begin position="46"/>
        <end position="90"/>
    </location>
</feature>
<name>A0ABP5GLN8_9ACTN</name>
<dbReference type="Pfam" id="PF14408">
    <property type="entry name" value="Actino_peptide"/>
    <property type="match status" value="1"/>
</dbReference>
<proteinExistence type="predicted"/>
<evidence type="ECO:0000313" key="2">
    <source>
        <dbReference type="EMBL" id="GAA2050494.1"/>
    </source>
</evidence>
<gene>
    <name evidence="2" type="ORF">GCM10009757_22490</name>
</gene>
<sequence>MTQTRAPWGTQRMGPYAVTTTSPQYTPVIDPETQIAVIVDEQGRTVELGGHGTSTSGLTSTKTVPGDGAAPGGPSDTDSMESYDQDESSG</sequence>
<evidence type="ECO:0008006" key="4">
    <source>
        <dbReference type="Google" id="ProtNLM"/>
    </source>
</evidence>
<reference evidence="3" key="1">
    <citation type="journal article" date="2019" name="Int. J. Syst. Evol. Microbiol.">
        <title>The Global Catalogue of Microorganisms (GCM) 10K type strain sequencing project: providing services to taxonomists for standard genome sequencing and annotation.</title>
        <authorList>
            <consortium name="The Broad Institute Genomics Platform"/>
            <consortium name="The Broad Institute Genome Sequencing Center for Infectious Disease"/>
            <person name="Wu L."/>
            <person name="Ma J."/>
        </authorList>
    </citation>
    <scope>NUCLEOTIDE SEQUENCE [LARGE SCALE GENOMIC DNA]</scope>
    <source>
        <strain evidence="3">JCM 14549</strain>
    </source>
</reference>
<feature type="region of interest" description="Disordered" evidence="1">
    <location>
        <begin position="1"/>
        <end position="26"/>
    </location>
</feature>
<feature type="compositionally biased region" description="Acidic residues" evidence="1">
    <location>
        <begin position="78"/>
        <end position="90"/>
    </location>
</feature>
<evidence type="ECO:0000256" key="1">
    <source>
        <dbReference type="SAM" id="MobiDB-lite"/>
    </source>
</evidence>
<protein>
    <recommendedName>
        <fullName evidence="4">ATP-grasp-modified RiPP</fullName>
    </recommendedName>
</protein>